<keyword evidence="4" id="KW-1185">Reference proteome</keyword>
<sequence>MQVNQSSMTAHTTYLAANANNVANVNTEGYGALKTSLNNDVQGNVAASVTPTQNPTSLERELTDQIVIDNGFDAQVRSIQTKDDMLGTVLDIRS</sequence>
<feature type="domain" description="Flagellar basal-body/hook protein C-terminal" evidence="2">
    <location>
        <begin position="58"/>
        <end position="91"/>
    </location>
</feature>
<dbReference type="Proteomes" id="UP000703590">
    <property type="component" value="Unassembled WGS sequence"/>
</dbReference>
<reference evidence="3" key="1">
    <citation type="submission" date="2021-02" db="EMBL/GenBank/DDBJ databases">
        <title>Sulfurospirillum tamanensis sp. nov.</title>
        <authorList>
            <person name="Frolova A."/>
            <person name="Merkel A."/>
            <person name="Slobodkin A."/>
        </authorList>
    </citation>
    <scope>NUCLEOTIDE SEQUENCE</scope>
    <source>
        <strain evidence="3">T05b</strain>
    </source>
</reference>
<proteinExistence type="inferred from homology"/>
<evidence type="ECO:0000256" key="1">
    <source>
        <dbReference type="ARBA" id="ARBA00009677"/>
    </source>
</evidence>
<keyword evidence="3" id="KW-0966">Cell projection</keyword>
<comment type="caution">
    <text evidence="3">The sequence shown here is derived from an EMBL/GenBank/DDBJ whole genome shotgun (WGS) entry which is preliminary data.</text>
</comment>
<protein>
    <submittedName>
        <fullName evidence="3">Flagellar biosynthesis protein FlgE</fullName>
    </submittedName>
</protein>
<comment type="similarity">
    <text evidence="1">Belongs to the flagella basal body rod proteins family.</text>
</comment>
<dbReference type="EMBL" id="JAFHKK010000004">
    <property type="protein sequence ID" value="MBN2963790.1"/>
    <property type="molecule type" value="Genomic_DNA"/>
</dbReference>
<evidence type="ECO:0000313" key="4">
    <source>
        <dbReference type="Proteomes" id="UP000703590"/>
    </source>
</evidence>
<dbReference type="InterPro" id="IPR010930">
    <property type="entry name" value="Flg_bb/hook_C_dom"/>
</dbReference>
<evidence type="ECO:0000259" key="2">
    <source>
        <dbReference type="Pfam" id="PF06429"/>
    </source>
</evidence>
<dbReference type="RefSeq" id="WP_205458239.1">
    <property type="nucleotide sequence ID" value="NZ_JAFHKK010000004.1"/>
</dbReference>
<organism evidence="3 4">
    <name type="scientific">Sulfurospirillum tamanense</name>
    <dbReference type="NCBI Taxonomy" id="2813362"/>
    <lineage>
        <taxon>Bacteria</taxon>
        <taxon>Pseudomonadati</taxon>
        <taxon>Campylobacterota</taxon>
        <taxon>Epsilonproteobacteria</taxon>
        <taxon>Campylobacterales</taxon>
        <taxon>Sulfurospirillaceae</taxon>
        <taxon>Sulfurospirillum</taxon>
    </lineage>
</organism>
<gene>
    <name evidence="3" type="ORF">JWV37_03265</name>
</gene>
<accession>A0ABS2WQ83</accession>
<keyword evidence="3" id="KW-0969">Cilium</keyword>
<dbReference type="Pfam" id="PF06429">
    <property type="entry name" value="Flg_bbr_C"/>
    <property type="match status" value="1"/>
</dbReference>
<evidence type="ECO:0000313" key="3">
    <source>
        <dbReference type="EMBL" id="MBN2963790.1"/>
    </source>
</evidence>
<reference evidence="3" key="2">
    <citation type="submission" date="2021-02" db="EMBL/GenBank/DDBJ databases">
        <authorList>
            <person name="Merkel A.Y."/>
        </authorList>
    </citation>
    <scope>NUCLEOTIDE SEQUENCE</scope>
    <source>
        <strain evidence="3">T05b</strain>
    </source>
</reference>
<name>A0ABS2WQ83_9BACT</name>
<keyword evidence="3" id="KW-0282">Flagellum</keyword>